<feature type="transmembrane region" description="Helical" evidence="2">
    <location>
        <begin position="182"/>
        <end position="201"/>
    </location>
</feature>
<gene>
    <name evidence="3" type="ORF">ACHAW5_008241</name>
</gene>
<name>A0ABD3NJ42_9STRA</name>
<proteinExistence type="inferred from homology"/>
<feature type="transmembrane region" description="Helical" evidence="2">
    <location>
        <begin position="76"/>
        <end position="100"/>
    </location>
</feature>
<dbReference type="InterPro" id="IPR002528">
    <property type="entry name" value="MATE_fam"/>
</dbReference>
<comment type="caution">
    <text evidence="3">The sequence shown here is derived from an EMBL/GenBank/DDBJ whole genome shotgun (WGS) entry which is preliminary data.</text>
</comment>
<dbReference type="Proteomes" id="UP001530315">
    <property type="component" value="Unassembled WGS sequence"/>
</dbReference>
<evidence type="ECO:0000256" key="1">
    <source>
        <dbReference type="ARBA" id="ARBA00010199"/>
    </source>
</evidence>
<dbReference type="EMBL" id="JALLAZ020001375">
    <property type="protein sequence ID" value="KAL3776034.1"/>
    <property type="molecule type" value="Genomic_DNA"/>
</dbReference>
<evidence type="ECO:0000313" key="3">
    <source>
        <dbReference type="EMBL" id="KAL3776034.1"/>
    </source>
</evidence>
<feature type="transmembrane region" description="Helical" evidence="2">
    <location>
        <begin position="148"/>
        <end position="170"/>
    </location>
</feature>
<keyword evidence="2" id="KW-0472">Membrane</keyword>
<dbReference type="PANTHER" id="PTHR11206">
    <property type="entry name" value="MULTIDRUG RESISTANCE PROTEIN"/>
    <property type="match status" value="1"/>
</dbReference>
<keyword evidence="4" id="KW-1185">Reference proteome</keyword>
<sequence length="275" mass="30751">MIDVSELTYPIILSEIFQNTLPVVDIGFVGQLGKNELASAALATVWFNHGMRPSWLHDRHRHVAFPVLRANRLDNFSAWTANSLVIILPVTAVVSGAVALCGPCMKLFGQDPDLADEASKFSYRLIPGLFPYYLFKIQMKYLQLQNRLAPGAWIGLFANGFNALFNWFLIYGVGWGLMGAPWATLLTRLVEFLLISLYVCANRRSLKDTWPIFSRKLCVIPYSNRSGKLAISGALSFAAETWSFEGVTTILAESIGNRTLGCTHHHIDIRYLHLS</sequence>
<protein>
    <recommendedName>
        <fullName evidence="5">Polysaccharide biosynthesis protein C-terminal domain-containing protein</fullName>
    </recommendedName>
</protein>
<comment type="similarity">
    <text evidence="1">Belongs to the multi antimicrobial extrusion (MATE) (TC 2.A.66.1) family.</text>
</comment>
<dbReference type="Pfam" id="PF01554">
    <property type="entry name" value="MatE"/>
    <property type="match status" value="1"/>
</dbReference>
<evidence type="ECO:0000256" key="2">
    <source>
        <dbReference type="SAM" id="Phobius"/>
    </source>
</evidence>
<accession>A0ABD3NJ42</accession>
<dbReference type="AlphaFoldDB" id="A0ABD3NJ42"/>
<evidence type="ECO:0000313" key="4">
    <source>
        <dbReference type="Proteomes" id="UP001530315"/>
    </source>
</evidence>
<keyword evidence="2" id="KW-0812">Transmembrane</keyword>
<keyword evidence="2" id="KW-1133">Transmembrane helix</keyword>
<reference evidence="3 4" key="1">
    <citation type="submission" date="2024-10" db="EMBL/GenBank/DDBJ databases">
        <title>Updated reference genomes for cyclostephanoid diatoms.</title>
        <authorList>
            <person name="Roberts W.R."/>
            <person name="Alverson A.J."/>
        </authorList>
    </citation>
    <scope>NUCLEOTIDE SEQUENCE [LARGE SCALE GENOMIC DNA]</scope>
    <source>
        <strain evidence="3 4">AJA276-08</strain>
    </source>
</reference>
<evidence type="ECO:0008006" key="5">
    <source>
        <dbReference type="Google" id="ProtNLM"/>
    </source>
</evidence>
<organism evidence="3 4">
    <name type="scientific">Stephanodiscus triporus</name>
    <dbReference type="NCBI Taxonomy" id="2934178"/>
    <lineage>
        <taxon>Eukaryota</taxon>
        <taxon>Sar</taxon>
        <taxon>Stramenopiles</taxon>
        <taxon>Ochrophyta</taxon>
        <taxon>Bacillariophyta</taxon>
        <taxon>Coscinodiscophyceae</taxon>
        <taxon>Thalassiosirophycidae</taxon>
        <taxon>Stephanodiscales</taxon>
        <taxon>Stephanodiscaceae</taxon>
        <taxon>Stephanodiscus</taxon>
    </lineage>
</organism>